<proteinExistence type="predicted"/>
<dbReference type="Proteomes" id="UP000887580">
    <property type="component" value="Unplaced"/>
</dbReference>
<sequence>GTNGTWKEVAPMSVKRSNFAAAVWDDKLFVFGGEQNSVEQTVEYFDGEKWNSFCSLPSDHTPLAALNWKNV</sequence>
<organism evidence="1 2">
    <name type="scientific">Panagrolaimus sp. PS1159</name>
    <dbReference type="NCBI Taxonomy" id="55785"/>
    <lineage>
        <taxon>Eukaryota</taxon>
        <taxon>Metazoa</taxon>
        <taxon>Ecdysozoa</taxon>
        <taxon>Nematoda</taxon>
        <taxon>Chromadorea</taxon>
        <taxon>Rhabditida</taxon>
        <taxon>Tylenchina</taxon>
        <taxon>Panagrolaimomorpha</taxon>
        <taxon>Panagrolaimoidea</taxon>
        <taxon>Panagrolaimidae</taxon>
        <taxon>Panagrolaimus</taxon>
    </lineage>
</organism>
<protein>
    <submittedName>
        <fullName evidence="2">Uncharacterized protein</fullName>
    </submittedName>
</protein>
<name>A0AC35GDQ9_9BILA</name>
<evidence type="ECO:0000313" key="1">
    <source>
        <dbReference type="Proteomes" id="UP000887580"/>
    </source>
</evidence>
<evidence type="ECO:0000313" key="2">
    <source>
        <dbReference type="WBParaSite" id="PS1159_v2.g4311.t1"/>
    </source>
</evidence>
<dbReference type="WBParaSite" id="PS1159_v2.g4311.t1">
    <property type="protein sequence ID" value="PS1159_v2.g4311.t1"/>
    <property type="gene ID" value="PS1159_v2.g4311"/>
</dbReference>
<accession>A0AC35GDQ9</accession>
<reference evidence="2" key="1">
    <citation type="submission" date="2022-11" db="UniProtKB">
        <authorList>
            <consortium name="WormBaseParasite"/>
        </authorList>
    </citation>
    <scope>IDENTIFICATION</scope>
</reference>